<dbReference type="SMART" id="SM00493">
    <property type="entry name" value="TOPRIM"/>
    <property type="match status" value="1"/>
</dbReference>
<dbReference type="Pfam" id="PF13155">
    <property type="entry name" value="Toprim_2"/>
    <property type="match status" value="1"/>
</dbReference>
<dbReference type="CDD" id="cd03364">
    <property type="entry name" value="TOPRIM_DnaG_primases"/>
    <property type="match status" value="1"/>
</dbReference>
<evidence type="ECO:0000256" key="2">
    <source>
        <dbReference type="ARBA" id="ARBA00022515"/>
    </source>
</evidence>
<keyword evidence="7" id="KW-0863">Zinc-finger</keyword>
<evidence type="ECO:0000313" key="15">
    <source>
        <dbReference type="EMBL" id="TYA74859.1"/>
    </source>
</evidence>
<dbReference type="Gene3D" id="3.90.980.10">
    <property type="entry name" value="DNA primase, catalytic core, N-terminal domain"/>
    <property type="match status" value="1"/>
</dbReference>
<keyword evidence="11 12" id="KW-0804">Transcription</keyword>
<evidence type="ECO:0000256" key="5">
    <source>
        <dbReference type="ARBA" id="ARBA00022705"/>
    </source>
</evidence>
<dbReference type="PROSITE" id="PS50880">
    <property type="entry name" value="TOPRIM"/>
    <property type="match status" value="1"/>
</dbReference>
<dbReference type="GO" id="GO:0003677">
    <property type="term" value="F:DNA binding"/>
    <property type="evidence" value="ECO:0007669"/>
    <property type="project" value="UniProtKB-KW"/>
</dbReference>
<dbReference type="InterPro" id="IPR019475">
    <property type="entry name" value="DNA_primase_DnaB-bd"/>
</dbReference>
<dbReference type="InterPro" id="IPR030846">
    <property type="entry name" value="DnaG_bac"/>
</dbReference>
<evidence type="ECO:0000256" key="13">
    <source>
        <dbReference type="PIRNR" id="PIRNR002811"/>
    </source>
</evidence>
<dbReference type="FunFam" id="3.90.580.10:FF:000001">
    <property type="entry name" value="DNA primase"/>
    <property type="match status" value="1"/>
</dbReference>
<keyword evidence="4 12" id="KW-0548">Nucleotidyltransferase</keyword>
<dbReference type="AlphaFoldDB" id="A0A5D0HWG5"/>
<dbReference type="InterPro" id="IPR006295">
    <property type="entry name" value="DNA_primase_DnaG"/>
</dbReference>
<evidence type="ECO:0000256" key="7">
    <source>
        <dbReference type="ARBA" id="ARBA00022771"/>
    </source>
</evidence>
<dbReference type="GO" id="GO:0006269">
    <property type="term" value="P:DNA replication, synthesis of primer"/>
    <property type="evidence" value="ECO:0007669"/>
    <property type="project" value="UniProtKB-UniRule"/>
</dbReference>
<keyword evidence="1 12" id="KW-0240">DNA-directed RNA polymerase</keyword>
<dbReference type="Pfam" id="PF10410">
    <property type="entry name" value="DnaB_bind"/>
    <property type="match status" value="1"/>
</dbReference>
<comment type="caution">
    <text evidence="12">Lacks conserved residue(s) required for the propagation of feature annotation.</text>
</comment>
<comment type="catalytic activity">
    <reaction evidence="12">
        <text>ssDNA + n NTP = ssDNA/pppN(pN)n-1 hybrid + (n-1) diphosphate.</text>
        <dbReference type="EC" id="2.7.7.101"/>
    </reaction>
</comment>
<accession>A0A5D0HWG5</accession>
<dbReference type="GO" id="GO:0005737">
    <property type="term" value="C:cytoplasm"/>
    <property type="evidence" value="ECO:0007669"/>
    <property type="project" value="TreeGrafter"/>
</dbReference>
<dbReference type="GO" id="GO:0000428">
    <property type="term" value="C:DNA-directed RNA polymerase complex"/>
    <property type="evidence" value="ECO:0007669"/>
    <property type="project" value="UniProtKB-KW"/>
</dbReference>
<dbReference type="RefSeq" id="WP_148544103.1">
    <property type="nucleotide sequence ID" value="NZ_VSDQ01000679.1"/>
</dbReference>
<dbReference type="Pfam" id="PF01807">
    <property type="entry name" value="Zn_ribbon_DnaG"/>
    <property type="match status" value="1"/>
</dbReference>
<evidence type="ECO:0000256" key="11">
    <source>
        <dbReference type="ARBA" id="ARBA00023163"/>
    </source>
</evidence>
<comment type="function">
    <text evidence="12 13">RNA polymerase that catalyzes the synthesis of short RNA molecules used as primers for DNA polymerase during DNA replication.</text>
</comment>
<dbReference type="SMART" id="SM00400">
    <property type="entry name" value="ZnF_CHCC"/>
    <property type="match status" value="1"/>
</dbReference>
<dbReference type="InterPro" id="IPR050219">
    <property type="entry name" value="DnaG_primase"/>
</dbReference>
<dbReference type="InterPro" id="IPR036977">
    <property type="entry name" value="DNA_primase_Znf_CHC2"/>
</dbReference>
<comment type="similarity">
    <text evidence="12 13">Belongs to the DnaG primase family.</text>
</comment>
<keyword evidence="5 12" id="KW-0235">DNA replication</keyword>
<feature type="domain" description="Toprim" evidence="14">
    <location>
        <begin position="259"/>
        <end position="340"/>
    </location>
</feature>
<gene>
    <name evidence="12" type="primary">dnaG</name>
    <name evidence="15" type="ORF">FUA24_16270</name>
</gene>
<dbReference type="InterPro" id="IPR037068">
    <property type="entry name" value="DNA_primase_core_N_sf"/>
</dbReference>
<dbReference type="GO" id="GO:1990077">
    <property type="term" value="C:primosome complex"/>
    <property type="evidence" value="ECO:0007669"/>
    <property type="project" value="UniProtKB-KW"/>
</dbReference>
<evidence type="ECO:0000256" key="12">
    <source>
        <dbReference type="HAMAP-Rule" id="MF_00974"/>
    </source>
</evidence>
<evidence type="ECO:0000256" key="1">
    <source>
        <dbReference type="ARBA" id="ARBA00022478"/>
    </source>
</evidence>
<dbReference type="Gene3D" id="3.40.1360.10">
    <property type="match status" value="1"/>
</dbReference>
<keyword evidence="6 13" id="KW-0479">Metal-binding</keyword>
<comment type="caution">
    <text evidence="15">The sequence shown here is derived from an EMBL/GenBank/DDBJ whole genome shotgun (WGS) entry which is preliminary data.</text>
</comment>
<name>A0A5D0HWG5_9FLAO</name>
<dbReference type="Pfam" id="PF08275">
    <property type="entry name" value="DNAG_N"/>
    <property type="match status" value="1"/>
</dbReference>
<dbReference type="InterPro" id="IPR006171">
    <property type="entry name" value="TOPRIM_dom"/>
</dbReference>
<evidence type="ECO:0000256" key="8">
    <source>
        <dbReference type="ARBA" id="ARBA00022833"/>
    </source>
</evidence>
<evidence type="ECO:0000256" key="9">
    <source>
        <dbReference type="ARBA" id="ARBA00022842"/>
    </source>
</evidence>
<evidence type="ECO:0000256" key="3">
    <source>
        <dbReference type="ARBA" id="ARBA00022679"/>
    </source>
</evidence>
<evidence type="ECO:0000256" key="6">
    <source>
        <dbReference type="ARBA" id="ARBA00022723"/>
    </source>
</evidence>
<dbReference type="PANTHER" id="PTHR30313">
    <property type="entry name" value="DNA PRIMASE"/>
    <property type="match status" value="1"/>
</dbReference>
<dbReference type="SUPFAM" id="SSF57783">
    <property type="entry name" value="Zinc beta-ribbon"/>
    <property type="match status" value="1"/>
</dbReference>
<organism evidence="15 16">
    <name type="scientific">Seonamhaeicola marinus</name>
    <dbReference type="NCBI Taxonomy" id="1912246"/>
    <lineage>
        <taxon>Bacteria</taxon>
        <taxon>Pseudomonadati</taxon>
        <taxon>Bacteroidota</taxon>
        <taxon>Flavobacteriia</taxon>
        <taxon>Flavobacteriales</taxon>
        <taxon>Flavobacteriaceae</taxon>
    </lineage>
</organism>
<keyword evidence="16" id="KW-1185">Reference proteome</keyword>
<keyword evidence="2 12" id="KW-0639">Primosome</keyword>
<dbReference type="HAMAP" id="MF_00974">
    <property type="entry name" value="DNA_primase_DnaG"/>
    <property type="match status" value="1"/>
</dbReference>
<dbReference type="PANTHER" id="PTHR30313:SF2">
    <property type="entry name" value="DNA PRIMASE"/>
    <property type="match status" value="1"/>
</dbReference>
<keyword evidence="9" id="KW-0460">Magnesium</keyword>
<dbReference type="EMBL" id="VSDQ01000679">
    <property type="protein sequence ID" value="TYA74859.1"/>
    <property type="molecule type" value="Genomic_DNA"/>
</dbReference>
<comment type="cofactor">
    <cofactor evidence="13">
        <name>Zn(2+)</name>
        <dbReference type="ChEBI" id="CHEBI:29105"/>
    </cofactor>
    <text evidence="13">Binds 1 zinc ion per monomer.</text>
</comment>
<dbReference type="InterPro" id="IPR002694">
    <property type="entry name" value="Znf_CHC2"/>
</dbReference>
<evidence type="ECO:0000313" key="16">
    <source>
        <dbReference type="Proteomes" id="UP000323930"/>
    </source>
</evidence>
<dbReference type="InterPro" id="IPR013264">
    <property type="entry name" value="DNAG_N"/>
</dbReference>
<dbReference type="NCBIfam" id="TIGR01391">
    <property type="entry name" value="dnaG"/>
    <property type="match status" value="1"/>
</dbReference>
<evidence type="ECO:0000256" key="4">
    <source>
        <dbReference type="ARBA" id="ARBA00022695"/>
    </source>
</evidence>
<protein>
    <recommendedName>
        <fullName evidence="12 13">DNA primase</fullName>
        <ecNumber evidence="12">2.7.7.101</ecNumber>
    </recommendedName>
</protein>
<dbReference type="PIRSF" id="PIRSF002811">
    <property type="entry name" value="DnaG"/>
    <property type="match status" value="1"/>
</dbReference>
<dbReference type="OrthoDB" id="9803773at2"/>
<reference evidence="15 16" key="1">
    <citation type="submission" date="2019-08" db="EMBL/GenBank/DDBJ databases">
        <title>Seonamhaeicola sediminis sp. nov., isolated from marine sediment.</title>
        <authorList>
            <person name="Cao W.R."/>
        </authorList>
    </citation>
    <scope>NUCLEOTIDE SEQUENCE [LARGE SCALE GENOMIC DNA]</scope>
    <source>
        <strain evidence="15 16">B011</strain>
    </source>
</reference>
<evidence type="ECO:0000259" key="14">
    <source>
        <dbReference type="PROSITE" id="PS50880"/>
    </source>
</evidence>
<dbReference type="EC" id="2.7.7.101" evidence="12"/>
<keyword evidence="8 13" id="KW-0862">Zinc</keyword>
<dbReference type="GO" id="GO:0003899">
    <property type="term" value="F:DNA-directed RNA polymerase activity"/>
    <property type="evidence" value="ECO:0007669"/>
    <property type="project" value="UniProtKB-UniRule"/>
</dbReference>
<dbReference type="Proteomes" id="UP000323930">
    <property type="component" value="Unassembled WGS sequence"/>
</dbReference>
<keyword evidence="10 12" id="KW-0238">DNA-binding</keyword>
<dbReference type="SUPFAM" id="SSF56731">
    <property type="entry name" value="DNA primase core"/>
    <property type="match status" value="1"/>
</dbReference>
<sequence length="653" mass="75298">MISASSIDRVFETARVEEVIGDFVNLKKAGSNFKGLSPFSDERTPSFMVSPVKQIWKDFSTGKGGNVVAFLMEHEHFTYPEAIKYLAKKYNIEIEETEQTNEQKEAANERESLYLVSEFAKDYFQRILNKTDQGKSIGLSYFKERGFTDETIKKFDLGYSLDEWEAFTSEALKKGYQLEFLEKTGLTIVKEEKRFDRFKGRVMFPIKSMSGRVLGFGGRILINDKKAAKYLNSPESDIYYKSKVLYGIYNAKQSIAKEDNCYLVEGYTDVIQFHQTGIKNVVSSSGTALTSEQIRLINRLTKNITVLFDGDAAGMRASLRGIDLILEQGMNVKVCSFPEGEDPDSFAKQNTLEELQDYLNENAKDFIQFKASVLYEDSKGDPIKKADTVRDIVNSISKIPDRIKKEIYIQECARIMDISEEVLFSTLAQINKKESQDENKQVKQQQKAFEVIKHQQEPVKKVDVQYLLERKIIEILLLYGNETEDFEDLILKENDKGDLELEPVIQQARVFEKIFLDLQDDEMQFSNEQFKTLYYTIIDRLNQNEDFDLKVFINSVDLDTSNAITTILMEDEKHALADWNRVEIFPKLKKDSVAQLTSETILSLRCFLIDQKVKEFQQETLQNKNAVNKDILEEVKDYSGLKMLLSRKLNRVL</sequence>
<evidence type="ECO:0000256" key="10">
    <source>
        <dbReference type="ARBA" id="ARBA00023125"/>
    </source>
</evidence>
<proteinExistence type="inferred from homology"/>
<dbReference type="Gene3D" id="3.90.580.10">
    <property type="entry name" value="Zinc finger, CHC2-type domain"/>
    <property type="match status" value="1"/>
</dbReference>
<dbReference type="InterPro" id="IPR034151">
    <property type="entry name" value="TOPRIM_DnaG_bac"/>
</dbReference>
<comment type="subunit">
    <text evidence="12">Monomer. Interacts with DnaB.</text>
</comment>
<keyword evidence="3 12" id="KW-0808">Transferase</keyword>
<dbReference type="GO" id="GO:0008270">
    <property type="term" value="F:zinc ion binding"/>
    <property type="evidence" value="ECO:0007669"/>
    <property type="project" value="UniProtKB-KW"/>
</dbReference>